<reference evidence="1 2" key="1">
    <citation type="submission" date="2024-05" db="EMBL/GenBank/DDBJ databases">
        <title>The mechanism of isolation and screening of efficient mineral weathering bacteria priestia aryabhattai c4-10 with weathered biotite.</title>
        <authorList>
            <person name="Yang S."/>
        </authorList>
    </citation>
    <scope>NUCLEOTIDE SEQUENCE [LARGE SCALE GENOMIC DNA]</scope>
    <source>
        <strain evidence="1 2">C4-10</strain>
    </source>
</reference>
<name>A0ABD5KZN0_PRIAR</name>
<dbReference type="SUPFAM" id="SSF140500">
    <property type="entry name" value="BAS1536-like"/>
    <property type="match status" value="1"/>
</dbReference>
<evidence type="ECO:0000313" key="1">
    <source>
        <dbReference type="EMBL" id="MEN3156716.1"/>
    </source>
</evidence>
<dbReference type="InterPro" id="IPR036638">
    <property type="entry name" value="HLH_DNA-bd_sf"/>
</dbReference>
<dbReference type="RefSeq" id="WP_228307902.1">
    <property type="nucleotide sequence ID" value="NZ_JBDIVD010000006.1"/>
</dbReference>
<protein>
    <submittedName>
        <fullName evidence="1">Aspartyl-phosphate phosphatase Spo0E family protein</fullName>
    </submittedName>
</protein>
<dbReference type="InterPro" id="IPR018540">
    <property type="entry name" value="Spo0E-like"/>
</dbReference>
<dbReference type="Proteomes" id="UP001418804">
    <property type="component" value="Unassembled WGS sequence"/>
</dbReference>
<dbReference type="Gene3D" id="4.10.280.10">
    <property type="entry name" value="Helix-loop-helix DNA-binding domain"/>
    <property type="match status" value="1"/>
</dbReference>
<accession>A0ABD5KZN0</accession>
<proteinExistence type="predicted"/>
<comment type="caution">
    <text evidence="1">The sequence shown here is derived from an EMBL/GenBank/DDBJ whole genome shotgun (WGS) entry which is preliminary data.</text>
</comment>
<reference evidence="1 2" key="2">
    <citation type="submission" date="2024-05" db="EMBL/GenBank/DDBJ databases">
        <authorList>
            <person name="Zheng X."/>
        </authorList>
    </citation>
    <scope>NUCLEOTIDE SEQUENCE [LARGE SCALE GENOMIC DNA]</scope>
    <source>
        <strain evidence="1 2">C4-10</strain>
    </source>
</reference>
<dbReference type="Pfam" id="PF09388">
    <property type="entry name" value="SpoOE-like"/>
    <property type="match status" value="1"/>
</dbReference>
<gene>
    <name evidence="1" type="ORF">ABDD91_28240</name>
</gene>
<evidence type="ECO:0000313" key="2">
    <source>
        <dbReference type="Proteomes" id="UP001418804"/>
    </source>
</evidence>
<dbReference type="AlphaFoldDB" id="A0ABD5KZN0"/>
<dbReference type="EMBL" id="JBDIVD010000006">
    <property type="protein sequence ID" value="MEN3156716.1"/>
    <property type="molecule type" value="Genomic_DNA"/>
</dbReference>
<sequence>MTWYNGVIIYVLLMEIETTRERMIQFAFEEGFTSQNTVEASQFLDLLLNELYRIQLNIRLYLTA</sequence>
<organism evidence="1 2">
    <name type="scientific">Priestia aryabhattai</name>
    <name type="common">Bacillus aryabhattai</name>
    <dbReference type="NCBI Taxonomy" id="412384"/>
    <lineage>
        <taxon>Bacteria</taxon>
        <taxon>Bacillati</taxon>
        <taxon>Bacillota</taxon>
        <taxon>Bacilli</taxon>
        <taxon>Bacillales</taxon>
        <taxon>Bacillaceae</taxon>
        <taxon>Priestia</taxon>
    </lineage>
</organism>
<dbReference type="InterPro" id="IPR037208">
    <property type="entry name" value="Spo0E-like_sf"/>
</dbReference>